<evidence type="ECO:0000313" key="2">
    <source>
        <dbReference type="EMBL" id="KAG7195187.1"/>
    </source>
</evidence>
<dbReference type="RefSeq" id="XP_043050734.1">
    <property type="nucleotide sequence ID" value="XM_043194410.1"/>
</dbReference>
<dbReference type="InterPro" id="IPR035474">
    <property type="entry name" value="SIS_Kpsf"/>
</dbReference>
<dbReference type="PANTHER" id="PTHR38418:SF2">
    <property type="entry name" value="SUGAR ISOMERASE, KPSF_GUTQ (AFU_ORTHOLOGUE AFUA_6G08860)"/>
    <property type="match status" value="1"/>
</dbReference>
<dbReference type="OrthoDB" id="1872003at2759"/>
<comment type="caution">
    <text evidence="2">The sequence shown here is derived from an EMBL/GenBank/DDBJ whole genome shotgun (WGS) entry which is preliminary data.</text>
</comment>
<dbReference type="GO" id="GO:0097367">
    <property type="term" value="F:carbohydrate derivative binding"/>
    <property type="evidence" value="ECO:0007669"/>
    <property type="project" value="InterPro"/>
</dbReference>
<dbReference type="GeneID" id="66117086"/>
<name>A0A9P7VC70_9ASCO</name>
<dbReference type="AlphaFoldDB" id="A0A9P7VC70"/>
<dbReference type="Gene3D" id="3.40.50.10490">
    <property type="entry name" value="Glucose-6-phosphate isomerase like protein, domain 1"/>
    <property type="match status" value="1"/>
</dbReference>
<sequence length="393" mass="42889">MSHDFLRRKALTSIQSTLASQSTALASVYAQYLNDEFVQEQTKESIRTLFTTSKNGGKIIFCGVGKSFKIASKLLATANSLSIHATTLHPTEALHGDLGIVKPKDSMIMISASGNTPELLNLIPHIPYNIPIILLTCNRNCKLAPYLSLMLLVDLPTFLTEEHVHGLPAPTVTTTLSLSVGDASIIALLEILEEDLALRRRLFSERHPGGSIGANMAHLNDNVTKRVNPTSNSVIPLALGVYSSSLSPASNGKGSSLPIFSTVSSNSSYLSLYQLRQEIAAQGACTSPVSIGSEIDVGEGILTEVNNSTATLQEQLMKAHPSYVLLFKDWGVVTVELLFQWTVLYDYLVFHSEHSKMAIPSSDLKKLLRLHYNVVPTEQIMDIVKKSFKEVII</sequence>
<evidence type="ECO:0000259" key="1">
    <source>
        <dbReference type="PROSITE" id="PS51464"/>
    </source>
</evidence>
<keyword evidence="3" id="KW-1185">Reference proteome</keyword>
<proteinExistence type="predicted"/>
<accession>A0A9P7VC70</accession>
<gene>
    <name evidence="2" type="ORF">KQ657_003712</name>
</gene>
<dbReference type="EMBL" id="JAHMUF010000004">
    <property type="protein sequence ID" value="KAG7195187.1"/>
    <property type="molecule type" value="Genomic_DNA"/>
</dbReference>
<reference evidence="2" key="1">
    <citation type="submission" date="2021-03" db="EMBL/GenBank/DDBJ databases">
        <authorList>
            <person name="Palmer J.M."/>
        </authorList>
    </citation>
    <scope>NUCLEOTIDE SEQUENCE</scope>
    <source>
        <strain evidence="2">ARV_011</strain>
    </source>
</reference>
<protein>
    <recommendedName>
        <fullName evidence="1">SIS domain-containing protein</fullName>
    </recommendedName>
</protein>
<dbReference type="GO" id="GO:1901135">
    <property type="term" value="P:carbohydrate derivative metabolic process"/>
    <property type="evidence" value="ECO:0007669"/>
    <property type="project" value="InterPro"/>
</dbReference>
<evidence type="ECO:0000313" key="3">
    <source>
        <dbReference type="Proteomes" id="UP000790833"/>
    </source>
</evidence>
<dbReference type="CDD" id="cd05014">
    <property type="entry name" value="SIS_Kpsf"/>
    <property type="match status" value="1"/>
</dbReference>
<dbReference type="Pfam" id="PF01380">
    <property type="entry name" value="SIS"/>
    <property type="match status" value="1"/>
</dbReference>
<dbReference type="InterPro" id="IPR046348">
    <property type="entry name" value="SIS_dom_sf"/>
</dbReference>
<dbReference type="SUPFAM" id="SSF53697">
    <property type="entry name" value="SIS domain"/>
    <property type="match status" value="1"/>
</dbReference>
<dbReference type="Proteomes" id="UP000790833">
    <property type="component" value="Unassembled WGS sequence"/>
</dbReference>
<dbReference type="PROSITE" id="PS51464">
    <property type="entry name" value="SIS"/>
    <property type="match status" value="1"/>
</dbReference>
<dbReference type="InterPro" id="IPR001347">
    <property type="entry name" value="SIS_dom"/>
</dbReference>
<organism evidence="2 3">
    <name type="scientific">Scheffersomyces spartinae</name>
    <dbReference type="NCBI Taxonomy" id="45513"/>
    <lineage>
        <taxon>Eukaryota</taxon>
        <taxon>Fungi</taxon>
        <taxon>Dikarya</taxon>
        <taxon>Ascomycota</taxon>
        <taxon>Saccharomycotina</taxon>
        <taxon>Pichiomycetes</taxon>
        <taxon>Debaryomycetaceae</taxon>
        <taxon>Scheffersomyces</taxon>
    </lineage>
</organism>
<dbReference type="PANTHER" id="PTHR38418">
    <property type="entry name" value="SUGAR ISOMERASE, KPSF/GUTQ (AFU_ORTHOLOGUE AFUA_6G08860)"/>
    <property type="match status" value="1"/>
</dbReference>
<feature type="domain" description="SIS" evidence="1">
    <location>
        <begin position="49"/>
        <end position="194"/>
    </location>
</feature>